<accession>A0ABM4CUN6</accession>
<proteinExistence type="predicted"/>
<evidence type="ECO:0000313" key="2">
    <source>
        <dbReference type="RefSeq" id="XP_065665619.1"/>
    </source>
</evidence>
<dbReference type="GeneID" id="136087041"/>
<dbReference type="PANTHER" id="PTHR33332">
    <property type="entry name" value="REVERSE TRANSCRIPTASE DOMAIN-CONTAINING PROTEIN"/>
    <property type="match status" value="1"/>
</dbReference>
<dbReference type="RefSeq" id="XP_065665619.1">
    <property type="nucleotide sequence ID" value="XM_065809547.1"/>
</dbReference>
<reference evidence="2" key="1">
    <citation type="submission" date="2025-08" db="UniProtKB">
        <authorList>
            <consortium name="RefSeq"/>
        </authorList>
    </citation>
    <scope>IDENTIFICATION</scope>
</reference>
<sequence>MEKIIRNVMMNHLTFNKLLASEQREFVNSKNCCSNLKENFDFITREIEDGNNIDITFLNFAKAFDSVSLSKLCCKLYGYGFHSYILQRCKTFLSNRKQELLCVNDTKIMSAITNESNSNVLQKDLNKLLDWSNKCLITFNGDMCKVMHIGKLNPQFNYKLENHVLQKTENERDLGVIISNDLK</sequence>
<protein>
    <submittedName>
        <fullName evidence="2">Uncharacterized protein LOC136087041</fullName>
    </submittedName>
</protein>
<organism evidence="1 2">
    <name type="scientific">Hydra vulgaris</name>
    <name type="common">Hydra</name>
    <name type="synonym">Hydra attenuata</name>
    <dbReference type="NCBI Taxonomy" id="6087"/>
    <lineage>
        <taxon>Eukaryota</taxon>
        <taxon>Metazoa</taxon>
        <taxon>Cnidaria</taxon>
        <taxon>Hydrozoa</taxon>
        <taxon>Hydroidolina</taxon>
        <taxon>Anthoathecata</taxon>
        <taxon>Aplanulata</taxon>
        <taxon>Hydridae</taxon>
        <taxon>Hydra</taxon>
    </lineage>
</organism>
<evidence type="ECO:0000313" key="1">
    <source>
        <dbReference type="Proteomes" id="UP001652625"/>
    </source>
</evidence>
<gene>
    <name evidence="2" type="primary">LOC136087041</name>
</gene>
<keyword evidence="1" id="KW-1185">Reference proteome</keyword>
<dbReference type="Proteomes" id="UP001652625">
    <property type="component" value="Chromosome 11"/>
</dbReference>
<name>A0ABM4CUN6_HYDVU</name>
<dbReference type="PRINTS" id="PR01345">
    <property type="entry name" value="CERVTRCPTASE"/>
</dbReference>